<keyword evidence="3" id="KW-1185">Reference proteome</keyword>
<dbReference type="EMBL" id="BPLR01001146">
    <property type="protein sequence ID" value="GIZ00327.1"/>
    <property type="molecule type" value="Genomic_DNA"/>
</dbReference>
<feature type="region of interest" description="Disordered" evidence="1">
    <location>
        <begin position="1"/>
        <end position="30"/>
    </location>
</feature>
<evidence type="ECO:0000313" key="3">
    <source>
        <dbReference type="Proteomes" id="UP001054945"/>
    </source>
</evidence>
<evidence type="ECO:0000313" key="2">
    <source>
        <dbReference type="EMBL" id="GIZ00327.1"/>
    </source>
</evidence>
<gene>
    <name evidence="2" type="ORF">CEXT_595631</name>
</gene>
<name>A0AAV4XYX9_CAEEX</name>
<dbReference type="AlphaFoldDB" id="A0AAV4XYX9"/>
<evidence type="ECO:0000256" key="1">
    <source>
        <dbReference type="SAM" id="MobiDB-lite"/>
    </source>
</evidence>
<dbReference type="Proteomes" id="UP001054945">
    <property type="component" value="Unassembled WGS sequence"/>
</dbReference>
<sequence>MKGEEKKRLCRSISRSNERNKHFGQAGEESAGWRERRVARLDLNLQDPYPYPNPNPNLPSPENAEFAPNLHRYNVEPSRDIWKQHEIYINLFSQLAYF</sequence>
<organism evidence="2 3">
    <name type="scientific">Caerostris extrusa</name>
    <name type="common">Bark spider</name>
    <name type="synonym">Caerostris bankana</name>
    <dbReference type="NCBI Taxonomy" id="172846"/>
    <lineage>
        <taxon>Eukaryota</taxon>
        <taxon>Metazoa</taxon>
        <taxon>Ecdysozoa</taxon>
        <taxon>Arthropoda</taxon>
        <taxon>Chelicerata</taxon>
        <taxon>Arachnida</taxon>
        <taxon>Araneae</taxon>
        <taxon>Araneomorphae</taxon>
        <taxon>Entelegynae</taxon>
        <taxon>Araneoidea</taxon>
        <taxon>Araneidae</taxon>
        <taxon>Caerostris</taxon>
    </lineage>
</organism>
<proteinExistence type="predicted"/>
<comment type="caution">
    <text evidence="2">The sequence shown here is derived from an EMBL/GenBank/DDBJ whole genome shotgun (WGS) entry which is preliminary data.</text>
</comment>
<accession>A0AAV4XYX9</accession>
<reference evidence="2 3" key="1">
    <citation type="submission" date="2021-06" db="EMBL/GenBank/DDBJ databases">
        <title>Caerostris extrusa draft genome.</title>
        <authorList>
            <person name="Kono N."/>
            <person name="Arakawa K."/>
        </authorList>
    </citation>
    <scope>NUCLEOTIDE SEQUENCE [LARGE SCALE GENOMIC DNA]</scope>
</reference>
<protein>
    <submittedName>
        <fullName evidence="2">Uncharacterized protein</fullName>
    </submittedName>
</protein>